<reference evidence="1" key="1">
    <citation type="submission" date="2021-03" db="EMBL/GenBank/DDBJ databases">
        <title>Antimicrobial resistance genes in bacteria isolated from Japanese honey, and their potential for conferring macrolide and lincosamide resistance in the American foulbrood pathogen Paenibacillus larvae.</title>
        <authorList>
            <person name="Okamoto M."/>
            <person name="Kumagai M."/>
            <person name="Kanamori H."/>
            <person name="Takamatsu D."/>
        </authorList>
    </citation>
    <scope>NUCLEOTIDE SEQUENCE</scope>
    <source>
        <strain evidence="1">J2TS6</strain>
    </source>
</reference>
<protein>
    <submittedName>
        <fullName evidence="1">Uncharacterized protein</fullName>
    </submittedName>
</protein>
<sequence>MTLKKNLKQNGKGSSKVFFGTALSFSDERYGVKAPASIDYFRARERWAAK</sequence>
<evidence type="ECO:0000313" key="1">
    <source>
        <dbReference type="EMBL" id="GIO33399.1"/>
    </source>
</evidence>
<keyword evidence="2" id="KW-1185">Reference proteome</keyword>
<dbReference type="AlphaFoldDB" id="A0A920CE02"/>
<gene>
    <name evidence="1" type="ORF">J2TS6_45400</name>
</gene>
<name>A0A920CE02_9BACL</name>
<proteinExistence type="predicted"/>
<comment type="caution">
    <text evidence="1">The sequence shown here is derived from an EMBL/GenBank/DDBJ whole genome shotgun (WGS) entry which is preliminary data.</text>
</comment>
<evidence type="ECO:0000313" key="2">
    <source>
        <dbReference type="Proteomes" id="UP000679779"/>
    </source>
</evidence>
<organism evidence="1 2">
    <name type="scientific">Paenibacillus albilobatus</name>
    <dbReference type="NCBI Taxonomy" id="2716884"/>
    <lineage>
        <taxon>Bacteria</taxon>
        <taxon>Bacillati</taxon>
        <taxon>Bacillota</taxon>
        <taxon>Bacilli</taxon>
        <taxon>Bacillales</taxon>
        <taxon>Paenibacillaceae</taxon>
        <taxon>Paenibacillus</taxon>
    </lineage>
</organism>
<dbReference type="EMBL" id="BORQ01000006">
    <property type="protein sequence ID" value="GIO33399.1"/>
    <property type="molecule type" value="Genomic_DNA"/>
</dbReference>
<accession>A0A920CE02</accession>
<dbReference type="Proteomes" id="UP000679779">
    <property type="component" value="Unassembled WGS sequence"/>
</dbReference>